<evidence type="ECO:0000313" key="8">
    <source>
        <dbReference type="EMBL" id="AXE39681.1"/>
    </source>
</evidence>
<dbReference type="InterPro" id="IPR023353">
    <property type="entry name" value="LemA-like_dom_sf"/>
</dbReference>
<evidence type="ECO:0000256" key="5">
    <source>
        <dbReference type="ARBA" id="ARBA00023136"/>
    </source>
</evidence>
<keyword evidence="9" id="KW-1185">Reference proteome</keyword>
<dbReference type="Proteomes" id="UP000251995">
    <property type="component" value="Chromosome"/>
</dbReference>
<dbReference type="SUPFAM" id="SSF140478">
    <property type="entry name" value="LemA-like"/>
    <property type="match status" value="1"/>
</dbReference>
<dbReference type="AlphaFoldDB" id="A0A344UWN3"/>
<feature type="compositionally biased region" description="Polar residues" evidence="6">
    <location>
        <begin position="256"/>
        <end position="269"/>
    </location>
</feature>
<gene>
    <name evidence="8" type="ORF">JS278_02543</name>
</gene>
<accession>A0A344UWN3</accession>
<reference evidence="8 9" key="1">
    <citation type="submission" date="2017-12" db="EMBL/GenBank/DDBJ databases">
        <title>The whole genome sequence of the Acidipropionibacterium virtanenii sp. nov. type strain JS278.</title>
        <authorList>
            <person name="Laine P."/>
            <person name="Deptula P."/>
            <person name="Varmanen P."/>
            <person name="Auvinen P."/>
        </authorList>
    </citation>
    <scope>NUCLEOTIDE SEQUENCE [LARGE SCALE GENOMIC DNA]</scope>
    <source>
        <strain evidence="8 9">JS278</strain>
    </source>
</reference>
<evidence type="ECO:0000256" key="2">
    <source>
        <dbReference type="ARBA" id="ARBA00008854"/>
    </source>
</evidence>
<comment type="similarity">
    <text evidence="2">Belongs to the LemA family.</text>
</comment>
<name>A0A344UWN3_9ACTN</name>
<dbReference type="Pfam" id="PF04011">
    <property type="entry name" value="LemA"/>
    <property type="match status" value="1"/>
</dbReference>
<dbReference type="RefSeq" id="WP_181833728.1">
    <property type="nucleotide sequence ID" value="NZ_CP025198.1"/>
</dbReference>
<organism evidence="8 9">
    <name type="scientific">Acidipropionibacterium virtanenii</name>
    <dbReference type="NCBI Taxonomy" id="2057246"/>
    <lineage>
        <taxon>Bacteria</taxon>
        <taxon>Bacillati</taxon>
        <taxon>Actinomycetota</taxon>
        <taxon>Actinomycetes</taxon>
        <taxon>Propionibacteriales</taxon>
        <taxon>Propionibacteriaceae</taxon>
        <taxon>Acidipropionibacterium</taxon>
    </lineage>
</organism>
<evidence type="ECO:0008006" key="10">
    <source>
        <dbReference type="Google" id="ProtNLM"/>
    </source>
</evidence>
<evidence type="ECO:0000256" key="3">
    <source>
        <dbReference type="ARBA" id="ARBA00022692"/>
    </source>
</evidence>
<evidence type="ECO:0000256" key="7">
    <source>
        <dbReference type="SAM" id="Phobius"/>
    </source>
</evidence>
<feature type="transmembrane region" description="Helical" evidence="7">
    <location>
        <begin position="6"/>
        <end position="25"/>
    </location>
</feature>
<dbReference type="Gene3D" id="1.20.1440.20">
    <property type="entry name" value="LemA-like domain"/>
    <property type="match status" value="1"/>
</dbReference>
<keyword evidence="3 7" id="KW-0812">Transmembrane</keyword>
<dbReference type="PANTHER" id="PTHR34478">
    <property type="entry name" value="PROTEIN LEMA"/>
    <property type="match status" value="1"/>
</dbReference>
<keyword evidence="5 7" id="KW-0472">Membrane</keyword>
<evidence type="ECO:0000256" key="1">
    <source>
        <dbReference type="ARBA" id="ARBA00004167"/>
    </source>
</evidence>
<feature type="compositionally biased region" description="Low complexity" evidence="6">
    <location>
        <begin position="218"/>
        <end position="255"/>
    </location>
</feature>
<dbReference type="GO" id="GO:0016020">
    <property type="term" value="C:membrane"/>
    <property type="evidence" value="ECO:0007669"/>
    <property type="project" value="UniProtKB-SubCell"/>
</dbReference>
<keyword evidence="4 7" id="KW-1133">Transmembrane helix</keyword>
<dbReference type="PANTHER" id="PTHR34478:SF1">
    <property type="entry name" value="PROTEIN LEMA"/>
    <property type="match status" value="1"/>
</dbReference>
<comment type="subcellular location">
    <subcellularLocation>
        <location evidence="1">Membrane</location>
        <topology evidence="1">Single-pass membrane protein</topology>
    </subcellularLocation>
</comment>
<proteinExistence type="inferred from homology"/>
<evidence type="ECO:0000256" key="6">
    <source>
        <dbReference type="SAM" id="MobiDB-lite"/>
    </source>
</evidence>
<evidence type="ECO:0000313" key="9">
    <source>
        <dbReference type="Proteomes" id="UP000251995"/>
    </source>
</evidence>
<dbReference type="EMBL" id="CP025198">
    <property type="protein sequence ID" value="AXE39681.1"/>
    <property type="molecule type" value="Genomic_DNA"/>
</dbReference>
<dbReference type="KEGG" id="acij:JS278_02543"/>
<sequence length="269" mass="29471">MSLALILILIILVVVIGGGVGLFIAPYNSFVRLRNTIQESWRQVDVELNRRYELIPNLVETVRAAAAHERNTLEEVTRLRNQAVAMATGARGDAPDPQRSQIESQLTGAVHNLVAQVEAYPELRSNANFLELQRELAATEDRIAAGRRYYNANVKTYNTKTESFPSNLVAGMFHFEKASYFQVEDPAVRSAPGVNFGEISQRPETQQNIGQAGAPQLGQGSQAQAPGYAAPQQSPDQLPDPQAAQRPNPAQQADPSQQPWGNQGNQTSQ</sequence>
<feature type="region of interest" description="Disordered" evidence="6">
    <location>
        <begin position="203"/>
        <end position="269"/>
    </location>
</feature>
<evidence type="ECO:0000256" key="4">
    <source>
        <dbReference type="ARBA" id="ARBA00022989"/>
    </source>
</evidence>
<dbReference type="InterPro" id="IPR007156">
    <property type="entry name" value="MamQ_LemA"/>
</dbReference>
<protein>
    <recommendedName>
        <fullName evidence="10">LemA family protein</fullName>
    </recommendedName>
</protein>